<evidence type="ECO:0000313" key="1">
    <source>
        <dbReference type="EMBL" id="QOX64772.1"/>
    </source>
</evidence>
<sequence length="357" mass="39443">MYPRLNIDLTKLKENLNAVSKITKQQGGCSMMIVTKGLCAEPGLANLLLSHPEVDFIADSRIQNIKTFAGCGKKTALLRLPMASEISDVVRYVDLSFNSELATIRLLDQEAERQGKVHDILLMIDLGDLREGIFYQDEDQIFAAVEECLASKHIRFYGVGVNLTCYGAVIPKEDNLSVLVETARKIEEKFKIQLKMVSGGNSSSIYLAERGELPKGINNLRLGEAFLLGNDTAYGTRLPGTVDDALILEAQIIELKHKRSLPIGEIGVDAFGQRPVYEDRGVIKRAILAIGKQDTDPESMIPLDKKIDILGASSDHLILDVSKSDRDYKVGDVISFRLGYSGMLKCATSRYVEKGYL</sequence>
<proteinExistence type="predicted"/>
<organism evidence="1 2">
    <name type="scientific">Anoxybacterium hadale</name>
    <dbReference type="NCBI Taxonomy" id="3408580"/>
    <lineage>
        <taxon>Bacteria</taxon>
        <taxon>Bacillati</taxon>
        <taxon>Bacillota</taxon>
        <taxon>Clostridia</taxon>
        <taxon>Peptostreptococcales</taxon>
        <taxon>Anaerovoracaceae</taxon>
        <taxon>Anoxybacterium</taxon>
    </lineage>
</organism>
<reference evidence="1" key="1">
    <citation type="submission" date="2019-08" db="EMBL/GenBank/DDBJ databases">
        <title>Genome sequence of Clostridiales bacterium MT110.</title>
        <authorList>
            <person name="Cao J."/>
        </authorList>
    </citation>
    <scope>NUCLEOTIDE SEQUENCE</scope>
    <source>
        <strain evidence="1">MT110</strain>
    </source>
</reference>
<accession>A0ACD1AE15</accession>
<evidence type="ECO:0000313" key="2">
    <source>
        <dbReference type="Proteomes" id="UP000594014"/>
    </source>
</evidence>
<dbReference type="Proteomes" id="UP000594014">
    <property type="component" value="Chromosome"/>
</dbReference>
<protein>
    <submittedName>
        <fullName evidence="1">Alanine/ornithine racemase family PLP-dependent enzyme</fullName>
    </submittedName>
</protein>
<name>A0ACD1AE15_9FIRM</name>
<keyword evidence="2" id="KW-1185">Reference proteome</keyword>
<dbReference type="EMBL" id="CP042469">
    <property type="protein sequence ID" value="QOX64772.1"/>
    <property type="molecule type" value="Genomic_DNA"/>
</dbReference>
<gene>
    <name evidence="1" type="ORF">FRZ06_16170</name>
</gene>